<dbReference type="Proteomes" id="UP000629619">
    <property type="component" value="Unassembled WGS sequence"/>
</dbReference>
<accession>A0A919N8P3</accession>
<keyword evidence="2" id="KW-1185">Reference proteome</keyword>
<gene>
    <name evidence="1" type="ORF">Asi03nite_38990</name>
</gene>
<evidence type="ECO:0000313" key="1">
    <source>
        <dbReference type="EMBL" id="GIF06361.1"/>
    </source>
</evidence>
<name>A0A919N8P3_9ACTN</name>
<organism evidence="1 2">
    <name type="scientific">Actinoplanes siamensis</name>
    <dbReference type="NCBI Taxonomy" id="1223317"/>
    <lineage>
        <taxon>Bacteria</taxon>
        <taxon>Bacillati</taxon>
        <taxon>Actinomycetota</taxon>
        <taxon>Actinomycetes</taxon>
        <taxon>Micromonosporales</taxon>
        <taxon>Micromonosporaceae</taxon>
        <taxon>Actinoplanes</taxon>
    </lineage>
</organism>
<reference evidence="1" key="1">
    <citation type="submission" date="2021-01" db="EMBL/GenBank/DDBJ databases">
        <title>Whole genome shotgun sequence of Actinoplanes siamensis NBRC 109076.</title>
        <authorList>
            <person name="Komaki H."/>
            <person name="Tamura T."/>
        </authorList>
    </citation>
    <scope>NUCLEOTIDE SEQUENCE</scope>
    <source>
        <strain evidence="1">NBRC 109076</strain>
    </source>
</reference>
<comment type="caution">
    <text evidence="1">The sequence shown here is derived from an EMBL/GenBank/DDBJ whole genome shotgun (WGS) entry which is preliminary data.</text>
</comment>
<sequence length="110" mass="11922">MATWGAAREYAHRAELVAQCWLVVAQVGRLANVHHDKRPLVLADLTAEQLAELGYRPKAEAVIEAGHRLSLASPQEFAARCQRVDEQRRQAAAAAEAANNAALTGRRAVA</sequence>
<proteinExistence type="predicted"/>
<evidence type="ECO:0000313" key="2">
    <source>
        <dbReference type="Proteomes" id="UP000629619"/>
    </source>
</evidence>
<dbReference type="EMBL" id="BOMW01000035">
    <property type="protein sequence ID" value="GIF06361.1"/>
    <property type="molecule type" value="Genomic_DNA"/>
</dbReference>
<protein>
    <submittedName>
        <fullName evidence="1">Uncharacterized protein</fullName>
    </submittedName>
</protein>
<dbReference type="AlphaFoldDB" id="A0A919N8P3"/>